<protein>
    <recommendedName>
        <fullName evidence="5">Transposase-associated domain-containing protein</fullName>
    </recommendedName>
</protein>
<evidence type="ECO:0000259" key="2">
    <source>
        <dbReference type="Pfam" id="PF13963"/>
    </source>
</evidence>
<evidence type="ECO:0000313" key="3">
    <source>
        <dbReference type="Proteomes" id="UP000813463"/>
    </source>
</evidence>
<dbReference type="InterPro" id="IPR004242">
    <property type="entry name" value="Transposase_21"/>
</dbReference>
<evidence type="ECO:0008006" key="5">
    <source>
        <dbReference type="Google" id="ProtNLM"/>
    </source>
</evidence>
<keyword evidence="3" id="KW-1185">Reference proteome</keyword>
<name>A0ABM3R3D4_SPIOL</name>
<feature type="domain" description="DUF4218" evidence="1">
    <location>
        <begin position="698"/>
        <end position="810"/>
    </location>
</feature>
<dbReference type="PANTHER" id="PTHR10775:SF158">
    <property type="entry name" value="TNP2-LIKE TRANSPOSON PROTEIN"/>
    <property type="match status" value="1"/>
</dbReference>
<feature type="domain" description="Transposase-associated" evidence="2">
    <location>
        <begin position="7"/>
        <end position="81"/>
    </location>
</feature>
<organism evidence="3 4">
    <name type="scientific">Spinacia oleracea</name>
    <name type="common">Spinach</name>
    <dbReference type="NCBI Taxonomy" id="3562"/>
    <lineage>
        <taxon>Eukaryota</taxon>
        <taxon>Viridiplantae</taxon>
        <taxon>Streptophyta</taxon>
        <taxon>Embryophyta</taxon>
        <taxon>Tracheophyta</taxon>
        <taxon>Spermatophyta</taxon>
        <taxon>Magnoliopsida</taxon>
        <taxon>eudicotyledons</taxon>
        <taxon>Gunneridae</taxon>
        <taxon>Pentapetalae</taxon>
        <taxon>Caryophyllales</taxon>
        <taxon>Chenopodiaceae</taxon>
        <taxon>Chenopodioideae</taxon>
        <taxon>Anserineae</taxon>
        <taxon>Spinacia</taxon>
    </lineage>
</organism>
<accession>A0ABM3R3D4</accession>
<dbReference type="InterPro" id="IPR029480">
    <property type="entry name" value="Transpos_assoc"/>
</dbReference>
<evidence type="ECO:0000259" key="1">
    <source>
        <dbReference type="Pfam" id="PF13960"/>
    </source>
</evidence>
<sequence length="934" mass="108659">MDLFLDKSWVKLNRAREEYRNALVTFLDHAFATSAVENKIACPCGNCANRFYHERELVMKHMIMKGMDIDYQKCIWVFHGEPRVCDDDNFLYNNSTDVPNNSCNNDILRMVEDAFEFHEPSSSSTPSMNDEAKTFFKLIDDAKQPLYPGCEEFSKLSFTVEMYHLKCLYGVSNVGFDAFVKLFKRALPKDSALPNSFNQMQTIIKKLGLDYRKIDVCPNDCVLFWKEKIGLDKCPVCDELRWKTTDDGSVIKLASGQKVPKKVLRHFPLIPRLKRLFISSKTAHLMRWHADEREDDGKLRHPADSTAWKCFDERYPTFASDARNVRLGLSSDGFNPFGMMSSQYSIWPVVLMAYNLPPWLCMKQSYFMLSLIIPGPKGPGNDIDVFLEPLIDELQLLWEVGVDTFDASKGETFRLYGALLWTINDFPAYGNLSGWKTKGKCACPYCNIDSCSFYLEGSKKLCYLYHRRLLDDDHSFRHDSRSFNGQVELRPPPKLWTGSELLKQMENVDVVYGKHPSIHKLNKETRKRKREDDFVEEVPWKKKSLFFRLEYWEHLLVRHNLDVMHVEKNVSEKIIGTLFGIDGKTKDTKKSRIDLERMNIRPDLHPVTLNNKTYIPPACFTLSKKEKEEMLGILASVRVPDGYATNIRRRIIDGEIRNLKIHDHHILMQQLLPLALRKMKNKDVSYVLIELCNFFKELCSKVATPEDFEKLEKRIVVILCHLERIFLPSFFDIMVHLPVHLPYEAKILGPVFQRWMYPVERYMRKLESYVGNKSQLEASIAEGALAEECLGFCSRYLQDVQLRENRSSRNNDDTDDVVVGGLSIFSLKCRAMSKKREFRPDYYVIEQAHSYILSNCEEVQVYAQEHYQIVSDIYRNTPEIIDDAHRKEFPKWFADNVAKHLPSDSCTANDLKYLSMFPSMWMNIMTKERGVVSM</sequence>
<reference evidence="4" key="2">
    <citation type="submission" date="2025-08" db="UniProtKB">
        <authorList>
            <consortium name="RefSeq"/>
        </authorList>
    </citation>
    <scope>IDENTIFICATION</scope>
    <source>
        <tissue evidence="4">Leaf</tissue>
    </source>
</reference>
<dbReference type="PANTHER" id="PTHR10775">
    <property type="entry name" value="OS08G0208400 PROTEIN"/>
    <property type="match status" value="1"/>
</dbReference>
<gene>
    <name evidence="4" type="primary">LOC110799039</name>
</gene>
<reference evidence="3" key="1">
    <citation type="journal article" date="2021" name="Nat. Commun.">
        <title>Genomic analyses provide insights into spinach domestication and the genetic basis of agronomic traits.</title>
        <authorList>
            <person name="Cai X."/>
            <person name="Sun X."/>
            <person name="Xu C."/>
            <person name="Sun H."/>
            <person name="Wang X."/>
            <person name="Ge C."/>
            <person name="Zhang Z."/>
            <person name="Wang Q."/>
            <person name="Fei Z."/>
            <person name="Jiao C."/>
            <person name="Wang Q."/>
        </authorList>
    </citation>
    <scope>NUCLEOTIDE SEQUENCE [LARGE SCALE GENOMIC DNA]</scope>
    <source>
        <strain evidence="3">cv. Varoflay</strain>
    </source>
</reference>
<dbReference type="GeneID" id="110799039"/>
<dbReference type="Pfam" id="PF02992">
    <property type="entry name" value="Transposase_21"/>
    <property type="match status" value="1"/>
</dbReference>
<dbReference type="Pfam" id="PF13963">
    <property type="entry name" value="Transpos_assoc"/>
    <property type="match status" value="1"/>
</dbReference>
<dbReference type="RefSeq" id="XP_056690119.1">
    <property type="nucleotide sequence ID" value="XM_056834141.1"/>
</dbReference>
<evidence type="ECO:0000313" key="4">
    <source>
        <dbReference type="RefSeq" id="XP_056690119.1"/>
    </source>
</evidence>
<dbReference type="Proteomes" id="UP000813463">
    <property type="component" value="Chromosome 1"/>
</dbReference>
<dbReference type="InterPro" id="IPR025452">
    <property type="entry name" value="DUF4218"/>
</dbReference>
<proteinExistence type="predicted"/>
<dbReference type="Pfam" id="PF13960">
    <property type="entry name" value="DUF4218"/>
    <property type="match status" value="1"/>
</dbReference>